<evidence type="ECO:0000313" key="2">
    <source>
        <dbReference type="EMBL" id="CAA9474235.1"/>
    </source>
</evidence>
<feature type="non-terminal residue" evidence="2">
    <location>
        <position position="1"/>
    </location>
</feature>
<reference evidence="2" key="1">
    <citation type="submission" date="2020-02" db="EMBL/GenBank/DDBJ databases">
        <authorList>
            <person name="Meier V. D."/>
        </authorList>
    </citation>
    <scope>NUCLEOTIDE SEQUENCE</scope>
    <source>
        <strain evidence="2">AVDCRST_MAG12</strain>
    </source>
</reference>
<dbReference type="AlphaFoldDB" id="A0A6J4RP04"/>
<accession>A0A6J4RP04</accession>
<sequence length="21" mass="2087">STRTKASSRARSTPAPAGPST</sequence>
<organism evidence="2">
    <name type="scientific">uncultured Rubrobacteraceae bacterium</name>
    <dbReference type="NCBI Taxonomy" id="349277"/>
    <lineage>
        <taxon>Bacteria</taxon>
        <taxon>Bacillati</taxon>
        <taxon>Actinomycetota</taxon>
        <taxon>Rubrobacteria</taxon>
        <taxon>Rubrobacterales</taxon>
        <taxon>Rubrobacteraceae</taxon>
        <taxon>environmental samples</taxon>
    </lineage>
</organism>
<protein>
    <submittedName>
        <fullName evidence="2">Uncharacterized protein</fullName>
    </submittedName>
</protein>
<gene>
    <name evidence="2" type="ORF">AVDCRST_MAG12-1023</name>
</gene>
<name>A0A6J4RP04_9ACTN</name>
<feature type="region of interest" description="Disordered" evidence="1">
    <location>
        <begin position="1"/>
        <end position="21"/>
    </location>
</feature>
<proteinExistence type="predicted"/>
<feature type="non-terminal residue" evidence="2">
    <location>
        <position position="21"/>
    </location>
</feature>
<dbReference type="EMBL" id="CADCVK010000165">
    <property type="protein sequence ID" value="CAA9474235.1"/>
    <property type="molecule type" value="Genomic_DNA"/>
</dbReference>
<evidence type="ECO:0000256" key="1">
    <source>
        <dbReference type="SAM" id="MobiDB-lite"/>
    </source>
</evidence>